<dbReference type="Proteomes" id="UP000627538">
    <property type="component" value="Unassembled WGS sequence"/>
</dbReference>
<name>A0A8I0KTW6_9ACTO</name>
<dbReference type="NCBIfam" id="TIGR00684">
    <property type="entry name" value="narJ"/>
    <property type="match status" value="1"/>
</dbReference>
<dbReference type="InterPro" id="IPR003765">
    <property type="entry name" value="NO3_reductase_chaperone_NarJ"/>
</dbReference>
<dbReference type="PANTHER" id="PTHR43680:SF2">
    <property type="entry name" value="NITRATE REDUCTASE MOLYBDENUM COFACTOR ASSEMBLY CHAPERONE NARJ"/>
    <property type="match status" value="1"/>
</dbReference>
<dbReference type="InterPro" id="IPR036411">
    <property type="entry name" value="TorD-like_sf"/>
</dbReference>
<reference evidence="2 3" key="1">
    <citation type="submission" date="2020-08" db="EMBL/GenBank/DDBJ databases">
        <title>Winkia gen. nov., sp. nov., isolated from faeces of the Anser albifrons in China.</title>
        <authorList>
            <person name="Liu Q."/>
        </authorList>
    </citation>
    <scope>NUCLEOTIDE SEQUENCE [LARGE SCALE GENOMIC DNA]</scope>
    <source>
        <strain evidence="2 3">C62</strain>
    </source>
</reference>
<keyword evidence="1" id="KW-0534">Nitrate assimilation</keyword>
<dbReference type="GO" id="GO:0051082">
    <property type="term" value="F:unfolded protein binding"/>
    <property type="evidence" value="ECO:0007669"/>
    <property type="project" value="InterPro"/>
</dbReference>
<dbReference type="RefSeq" id="WP_191071126.1">
    <property type="nucleotide sequence ID" value="NZ_JACRUO010000001.1"/>
</dbReference>
<keyword evidence="3" id="KW-1185">Reference proteome</keyword>
<gene>
    <name evidence="2" type="primary">narJ</name>
    <name evidence="2" type="ORF">H8R10_02215</name>
</gene>
<dbReference type="EMBL" id="JACRUO010000001">
    <property type="protein sequence ID" value="MBD3689048.1"/>
    <property type="molecule type" value="Genomic_DNA"/>
</dbReference>
<evidence type="ECO:0000256" key="1">
    <source>
        <dbReference type="ARBA" id="ARBA00023063"/>
    </source>
</evidence>
<protein>
    <submittedName>
        <fullName evidence="2">Nitrate reductase molybdenum cofactor assembly chaperone</fullName>
    </submittedName>
</protein>
<dbReference type="GO" id="GO:0016530">
    <property type="term" value="F:metallochaperone activity"/>
    <property type="evidence" value="ECO:0007669"/>
    <property type="project" value="TreeGrafter"/>
</dbReference>
<dbReference type="SUPFAM" id="SSF89155">
    <property type="entry name" value="TorD-like"/>
    <property type="match status" value="1"/>
</dbReference>
<dbReference type="PANTHER" id="PTHR43680">
    <property type="entry name" value="NITRATE REDUCTASE MOLYBDENUM COFACTOR ASSEMBLY CHAPERONE"/>
    <property type="match status" value="1"/>
</dbReference>
<comment type="caution">
    <text evidence="2">The sequence shown here is derived from an EMBL/GenBank/DDBJ whole genome shotgun (WGS) entry which is preliminary data.</text>
</comment>
<dbReference type="GO" id="GO:0051131">
    <property type="term" value="P:chaperone-mediated protein complex assembly"/>
    <property type="evidence" value="ECO:0007669"/>
    <property type="project" value="InterPro"/>
</dbReference>
<proteinExistence type="predicted"/>
<evidence type="ECO:0000313" key="3">
    <source>
        <dbReference type="Proteomes" id="UP000627538"/>
    </source>
</evidence>
<dbReference type="Gene3D" id="1.10.3480.10">
    <property type="entry name" value="TorD-like"/>
    <property type="match status" value="1"/>
</dbReference>
<sequence>MSDIDRVFDAHMALGLALDYPGGDWEKVVEAIGEADLVGNVRAHVDRFLEVATAWGPQRLREHYVRVFDNKRRCSLYVTYFDMGDTRRRGAALTTCADLYRAVGFAPPDHELPDYLPLLLQLSARSRDVLVSEVLGAMLPGIEVVRRALEAEASPYVHLLDAVRATLPSLTEDQRERVRTLIGQGPPSELVGLSDSPLPLFAKG</sequence>
<dbReference type="AlphaFoldDB" id="A0A8I0KTW6"/>
<dbReference type="Pfam" id="PF02613">
    <property type="entry name" value="Nitrate_red_del"/>
    <property type="match status" value="1"/>
</dbReference>
<accession>A0A8I0KTW6</accession>
<dbReference type="InterPro" id="IPR020945">
    <property type="entry name" value="DMSO/NO3_reduct_chaperone"/>
</dbReference>
<dbReference type="GO" id="GO:0042128">
    <property type="term" value="P:nitrate assimilation"/>
    <property type="evidence" value="ECO:0007669"/>
    <property type="project" value="UniProtKB-KW"/>
</dbReference>
<evidence type="ECO:0000313" key="2">
    <source>
        <dbReference type="EMBL" id="MBD3689048.1"/>
    </source>
</evidence>
<organism evidence="2 3">
    <name type="scientific">Nanchangia anserum</name>
    <dbReference type="NCBI Taxonomy" id="2692125"/>
    <lineage>
        <taxon>Bacteria</taxon>
        <taxon>Bacillati</taxon>
        <taxon>Actinomycetota</taxon>
        <taxon>Actinomycetes</taxon>
        <taxon>Actinomycetales</taxon>
        <taxon>Actinomycetaceae</taxon>
        <taxon>Nanchangia</taxon>
    </lineage>
</organism>